<evidence type="ECO:0000256" key="18">
    <source>
        <dbReference type="SAM" id="SignalP"/>
    </source>
</evidence>
<name>A0A4S4DRG1_CAMSN</name>
<evidence type="ECO:0000256" key="4">
    <source>
        <dbReference type="ARBA" id="ARBA00022679"/>
    </source>
</evidence>
<evidence type="ECO:0000256" key="15">
    <source>
        <dbReference type="ARBA" id="ARBA00047899"/>
    </source>
</evidence>
<keyword evidence="9" id="KW-0418">Kinase</keyword>
<dbReference type="PANTHER" id="PTHR27002">
    <property type="entry name" value="RECEPTOR-LIKE SERINE/THREONINE-PROTEIN KINASE SD1-8"/>
    <property type="match status" value="1"/>
</dbReference>
<keyword evidence="7" id="KW-0677">Repeat</keyword>
<evidence type="ECO:0000256" key="12">
    <source>
        <dbReference type="ARBA" id="ARBA00023136"/>
    </source>
</evidence>
<dbReference type="FunFam" id="1.10.510.10:FF:001023">
    <property type="entry name" value="Os07g0541700 protein"/>
    <property type="match status" value="1"/>
</dbReference>
<dbReference type="SUPFAM" id="SSF56112">
    <property type="entry name" value="Protein kinase-like (PK-like)"/>
    <property type="match status" value="1"/>
</dbReference>
<feature type="signal peptide" evidence="18">
    <location>
        <begin position="1"/>
        <end position="16"/>
    </location>
</feature>
<evidence type="ECO:0000256" key="13">
    <source>
        <dbReference type="ARBA" id="ARBA00023170"/>
    </source>
</evidence>
<sequence length="476" mass="52954">MSRPMVAFTLPPSAMALTLFMLSASADLTFPMKLALTVSIPLVSPSSRTVPTKKKLLNGDPLGALYGAQTSTFSGLWIRIQLASMGSSRLKFASGNKNFTEYENIYALMMCTPDLSSADASPPLPPPPLAVFFAPPPLTPSMNTTTKEVWILSKLDFATIRAATNNFSSANKLGEGGFGLVYKGKLSIGQEIAVKQLRFGSQQGEVEFKNEIVSMAKLQHKNIVRLLGFCFEGKERLLIYEFVPNASLDRFTFDPTKQMLLNWETRYKIIVGIARRFLYLQEDSQLKIIHRDLRASNVLLVGAMNPKIADFGTASGYMSHEYANYRQFSVKTDVFNFGVLIIEIMSGKKNGHSSRGEHIDHLLSYAWKKWREGKSLSLIDQTLWGGSKSEMMRYIHIGLLCVQDKVAKRPTMASIVLMLTSLSISLPLPSKPGFFIQSSIEPHVLIEPISFKCKSIVEHPVNLSINEASITEPWPR</sequence>
<dbReference type="GO" id="GO:0004713">
    <property type="term" value="F:protein tyrosine kinase activity"/>
    <property type="evidence" value="ECO:0007669"/>
    <property type="project" value="InterPro"/>
</dbReference>
<evidence type="ECO:0000256" key="7">
    <source>
        <dbReference type="ARBA" id="ARBA00022737"/>
    </source>
</evidence>
<protein>
    <recommendedName>
        <fullName evidence="2">non-specific serine/threonine protein kinase</fullName>
        <ecNumber evidence="2">2.7.11.1</ecNumber>
    </recommendedName>
</protein>
<keyword evidence="21" id="KW-1185">Reference proteome</keyword>
<dbReference type="Gene3D" id="1.10.510.10">
    <property type="entry name" value="Transferase(Phosphotransferase) domain 1"/>
    <property type="match status" value="1"/>
</dbReference>
<comment type="catalytic activity">
    <reaction evidence="16">
        <text>L-seryl-[protein] + ATP = O-phospho-L-seryl-[protein] + ADP + H(+)</text>
        <dbReference type="Rhea" id="RHEA:17989"/>
        <dbReference type="Rhea" id="RHEA-COMP:9863"/>
        <dbReference type="Rhea" id="RHEA-COMP:11604"/>
        <dbReference type="ChEBI" id="CHEBI:15378"/>
        <dbReference type="ChEBI" id="CHEBI:29999"/>
        <dbReference type="ChEBI" id="CHEBI:30616"/>
        <dbReference type="ChEBI" id="CHEBI:83421"/>
        <dbReference type="ChEBI" id="CHEBI:456216"/>
        <dbReference type="EC" id="2.7.11.1"/>
    </reaction>
</comment>
<dbReference type="Proteomes" id="UP000306102">
    <property type="component" value="Unassembled WGS sequence"/>
</dbReference>
<evidence type="ECO:0000256" key="2">
    <source>
        <dbReference type="ARBA" id="ARBA00012513"/>
    </source>
</evidence>
<keyword evidence="13" id="KW-0675">Receptor</keyword>
<keyword evidence="8 17" id="KW-0547">Nucleotide-binding</keyword>
<keyword evidence="5" id="KW-0812">Transmembrane</keyword>
<dbReference type="PROSITE" id="PS50011">
    <property type="entry name" value="PROTEIN_KINASE_DOM"/>
    <property type="match status" value="1"/>
</dbReference>
<accession>A0A4S4DRG1</accession>
<dbReference type="InterPro" id="IPR020635">
    <property type="entry name" value="Tyr_kinase_cat_dom"/>
</dbReference>
<evidence type="ECO:0000256" key="6">
    <source>
        <dbReference type="ARBA" id="ARBA00022729"/>
    </source>
</evidence>
<dbReference type="Pfam" id="PF07714">
    <property type="entry name" value="PK_Tyr_Ser-Thr"/>
    <property type="match status" value="1"/>
</dbReference>
<evidence type="ECO:0000256" key="3">
    <source>
        <dbReference type="ARBA" id="ARBA00022527"/>
    </source>
</evidence>
<keyword evidence="6 18" id="KW-0732">Signal</keyword>
<dbReference type="EC" id="2.7.11.1" evidence="2"/>
<dbReference type="InterPro" id="IPR011009">
    <property type="entry name" value="Kinase-like_dom_sf"/>
</dbReference>
<evidence type="ECO:0000256" key="8">
    <source>
        <dbReference type="ARBA" id="ARBA00022741"/>
    </source>
</evidence>
<dbReference type="EMBL" id="SDRB02010574">
    <property type="protein sequence ID" value="THG05722.1"/>
    <property type="molecule type" value="Genomic_DNA"/>
</dbReference>
<evidence type="ECO:0000259" key="19">
    <source>
        <dbReference type="PROSITE" id="PS50011"/>
    </source>
</evidence>
<keyword evidence="10 17" id="KW-0067">ATP-binding</keyword>
<dbReference type="PANTHER" id="PTHR27002:SF1104">
    <property type="entry name" value="CYSTEINE-RICH RECEPTOR-LIKE PROTEIN KINASE 27-RELATED"/>
    <property type="match status" value="1"/>
</dbReference>
<comment type="subcellular location">
    <subcellularLocation>
        <location evidence="1">Membrane</location>
        <topology evidence="1">Single-pass membrane protein</topology>
    </subcellularLocation>
</comment>
<evidence type="ECO:0000256" key="17">
    <source>
        <dbReference type="PROSITE-ProRule" id="PRU10141"/>
    </source>
</evidence>
<dbReference type="InterPro" id="IPR008266">
    <property type="entry name" value="Tyr_kinase_AS"/>
</dbReference>
<dbReference type="Gene3D" id="3.30.200.20">
    <property type="entry name" value="Phosphorylase Kinase, domain 1"/>
    <property type="match status" value="1"/>
</dbReference>
<reference evidence="20 21" key="1">
    <citation type="journal article" date="2018" name="Proc. Natl. Acad. Sci. U.S.A.">
        <title>Draft genome sequence of Camellia sinensis var. sinensis provides insights into the evolution of the tea genome and tea quality.</title>
        <authorList>
            <person name="Wei C."/>
            <person name="Yang H."/>
            <person name="Wang S."/>
            <person name="Zhao J."/>
            <person name="Liu C."/>
            <person name="Gao L."/>
            <person name="Xia E."/>
            <person name="Lu Y."/>
            <person name="Tai Y."/>
            <person name="She G."/>
            <person name="Sun J."/>
            <person name="Cao H."/>
            <person name="Tong W."/>
            <person name="Gao Q."/>
            <person name="Li Y."/>
            <person name="Deng W."/>
            <person name="Jiang X."/>
            <person name="Wang W."/>
            <person name="Chen Q."/>
            <person name="Zhang S."/>
            <person name="Li H."/>
            <person name="Wu J."/>
            <person name="Wang P."/>
            <person name="Li P."/>
            <person name="Shi C."/>
            <person name="Zheng F."/>
            <person name="Jian J."/>
            <person name="Huang B."/>
            <person name="Shan D."/>
            <person name="Shi M."/>
            <person name="Fang C."/>
            <person name="Yue Y."/>
            <person name="Li F."/>
            <person name="Li D."/>
            <person name="Wei S."/>
            <person name="Han B."/>
            <person name="Jiang C."/>
            <person name="Yin Y."/>
            <person name="Xia T."/>
            <person name="Zhang Z."/>
            <person name="Bennetzen J.L."/>
            <person name="Zhao S."/>
            <person name="Wan X."/>
        </authorList>
    </citation>
    <scope>NUCLEOTIDE SEQUENCE [LARGE SCALE GENOMIC DNA]</scope>
    <source>
        <strain evidence="21">cv. Shuchazao</strain>
        <tissue evidence="20">Leaf</tissue>
    </source>
</reference>
<dbReference type="GO" id="GO:0005524">
    <property type="term" value="F:ATP binding"/>
    <property type="evidence" value="ECO:0007669"/>
    <property type="project" value="UniProtKB-UniRule"/>
</dbReference>
<evidence type="ECO:0000256" key="14">
    <source>
        <dbReference type="ARBA" id="ARBA00023180"/>
    </source>
</evidence>
<dbReference type="InterPro" id="IPR000719">
    <property type="entry name" value="Prot_kinase_dom"/>
</dbReference>
<dbReference type="PROSITE" id="PS00107">
    <property type="entry name" value="PROTEIN_KINASE_ATP"/>
    <property type="match status" value="1"/>
</dbReference>
<evidence type="ECO:0000256" key="11">
    <source>
        <dbReference type="ARBA" id="ARBA00022989"/>
    </source>
</evidence>
<gene>
    <name evidence="20" type="ORF">TEA_021130</name>
</gene>
<keyword evidence="12" id="KW-0472">Membrane</keyword>
<dbReference type="InterPro" id="IPR017441">
    <property type="entry name" value="Protein_kinase_ATP_BS"/>
</dbReference>
<dbReference type="FunFam" id="3.30.200.20:FF:000142">
    <property type="entry name" value="Cysteine-rich receptor-like protein kinase 10"/>
    <property type="match status" value="1"/>
</dbReference>
<proteinExistence type="predicted"/>
<keyword evidence="3" id="KW-0723">Serine/threonine-protein kinase</keyword>
<comment type="caution">
    <text evidence="20">The sequence shown here is derived from an EMBL/GenBank/DDBJ whole genome shotgun (WGS) entry which is preliminary data.</text>
</comment>
<evidence type="ECO:0000256" key="10">
    <source>
        <dbReference type="ARBA" id="ARBA00022840"/>
    </source>
</evidence>
<feature type="chain" id="PRO_5020362464" description="non-specific serine/threonine protein kinase" evidence="18">
    <location>
        <begin position="17"/>
        <end position="476"/>
    </location>
</feature>
<evidence type="ECO:0000256" key="5">
    <source>
        <dbReference type="ARBA" id="ARBA00022692"/>
    </source>
</evidence>
<evidence type="ECO:0000256" key="9">
    <source>
        <dbReference type="ARBA" id="ARBA00022777"/>
    </source>
</evidence>
<dbReference type="PROSITE" id="PS00109">
    <property type="entry name" value="PROTEIN_KINASE_TYR"/>
    <property type="match status" value="1"/>
</dbReference>
<dbReference type="GO" id="GO:0005886">
    <property type="term" value="C:plasma membrane"/>
    <property type="evidence" value="ECO:0007669"/>
    <property type="project" value="TreeGrafter"/>
</dbReference>
<keyword evidence="14" id="KW-0325">Glycoprotein</keyword>
<dbReference type="GO" id="GO:0004674">
    <property type="term" value="F:protein serine/threonine kinase activity"/>
    <property type="evidence" value="ECO:0007669"/>
    <property type="project" value="UniProtKB-KW"/>
</dbReference>
<evidence type="ECO:0000313" key="20">
    <source>
        <dbReference type="EMBL" id="THG05722.1"/>
    </source>
</evidence>
<comment type="catalytic activity">
    <reaction evidence="15">
        <text>L-threonyl-[protein] + ATP = O-phospho-L-threonyl-[protein] + ADP + H(+)</text>
        <dbReference type="Rhea" id="RHEA:46608"/>
        <dbReference type="Rhea" id="RHEA-COMP:11060"/>
        <dbReference type="Rhea" id="RHEA-COMP:11605"/>
        <dbReference type="ChEBI" id="CHEBI:15378"/>
        <dbReference type="ChEBI" id="CHEBI:30013"/>
        <dbReference type="ChEBI" id="CHEBI:30616"/>
        <dbReference type="ChEBI" id="CHEBI:61977"/>
        <dbReference type="ChEBI" id="CHEBI:456216"/>
        <dbReference type="EC" id="2.7.11.1"/>
    </reaction>
</comment>
<dbReference type="AlphaFoldDB" id="A0A4S4DRG1"/>
<evidence type="ECO:0000256" key="16">
    <source>
        <dbReference type="ARBA" id="ARBA00048679"/>
    </source>
</evidence>
<keyword evidence="4" id="KW-0808">Transferase</keyword>
<dbReference type="CDD" id="cd23509">
    <property type="entry name" value="Gnk2-like"/>
    <property type="match status" value="1"/>
</dbReference>
<evidence type="ECO:0000256" key="1">
    <source>
        <dbReference type="ARBA" id="ARBA00004167"/>
    </source>
</evidence>
<dbReference type="InterPro" id="IPR001245">
    <property type="entry name" value="Ser-Thr/Tyr_kinase_cat_dom"/>
</dbReference>
<dbReference type="SMART" id="SM00219">
    <property type="entry name" value="TyrKc"/>
    <property type="match status" value="1"/>
</dbReference>
<feature type="binding site" evidence="17">
    <location>
        <position position="195"/>
    </location>
    <ligand>
        <name>ATP</name>
        <dbReference type="ChEBI" id="CHEBI:30616"/>
    </ligand>
</feature>
<keyword evidence="11" id="KW-1133">Transmembrane helix</keyword>
<feature type="domain" description="Protein kinase" evidence="19">
    <location>
        <begin position="167"/>
        <end position="422"/>
    </location>
</feature>
<organism evidence="20 21">
    <name type="scientific">Camellia sinensis var. sinensis</name>
    <name type="common">China tea</name>
    <dbReference type="NCBI Taxonomy" id="542762"/>
    <lineage>
        <taxon>Eukaryota</taxon>
        <taxon>Viridiplantae</taxon>
        <taxon>Streptophyta</taxon>
        <taxon>Embryophyta</taxon>
        <taxon>Tracheophyta</taxon>
        <taxon>Spermatophyta</taxon>
        <taxon>Magnoliopsida</taxon>
        <taxon>eudicotyledons</taxon>
        <taxon>Gunneridae</taxon>
        <taxon>Pentapetalae</taxon>
        <taxon>asterids</taxon>
        <taxon>Ericales</taxon>
        <taxon>Theaceae</taxon>
        <taxon>Camellia</taxon>
    </lineage>
</organism>
<evidence type="ECO:0000313" key="21">
    <source>
        <dbReference type="Proteomes" id="UP000306102"/>
    </source>
</evidence>